<dbReference type="PATRIC" id="fig|1224163.3.peg.1564"/>
<evidence type="ECO:0000313" key="3">
    <source>
        <dbReference type="EMBL" id="AGS35032.1"/>
    </source>
</evidence>
<evidence type="ECO:0000256" key="1">
    <source>
        <dbReference type="SAM" id="MobiDB-lite"/>
    </source>
</evidence>
<organism evidence="3 4">
    <name type="scientific">Corynebacterium maris DSM 45190</name>
    <dbReference type="NCBI Taxonomy" id="1224163"/>
    <lineage>
        <taxon>Bacteria</taxon>
        <taxon>Bacillati</taxon>
        <taxon>Actinomycetota</taxon>
        <taxon>Actinomycetes</taxon>
        <taxon>Mycobacteriales</taxon>
        <taxon>Corynebacteriaceae</taxon>
        <taxon>Corynebacterium</taxon>
    </lineage>
</organism>
<feature type="transmembrane region" description="Helical" evidence="2">
    <location>
        <begin position="83"/>
        <end position="103"/>
    </location>
</feature>
<keyword evidence="4" id="KW-1185">Reference proteome</keyword>
<feature type="compositionally biased region" description="Acidic residues" evidence="1">
    <location>
        <begin position="230"/>
        <end position="240"/>
    </location>
</feature>
<gene>
    <name evidence="3" type="ORF">B841_07795</name>
</gene>
<keyword evidence="2" id="KW-0472">Membrane</keyword>
<evidence type="ECO:0000313" key="4">
    <source>
        <dbReference type="Proteomes" id="UP000015388"/>
    </source>
</evidence>
<dbReference type="STRING" id="1224163.B841_07795"/>
<dbReference type="KEGG" id="cmd:B841_07795"/>
<dbReference type="EMBL" id="CP003924">
    <property type="protein sequence ID" value="AGS35032.1"/>
    <property type="molecule type" value="Genomic_DNA"/>
</dbReference>
<proteinExistence type="predicted"/>
<sequence>MSSSNHADNARDVQGADASRDLAAAEKKAARRMELGGHRWVLLAALVLFVIYLVTPHAGHVLGYEVVLRLPESVDGGIKITEYLYAWFSALGIGVFTTLTLLTRRAVFGLIAWMFSVVTLIFSLLALWLRQTRSVAEEDMSVGVGFFLSLIGVVLAVYAYSRIALRRSPEQAQLADARARDENLDEVGYVQREAMTTRRHTSFDNNPLFVDDRRQRATERYLASRPDTDGKEDEQDTPAP</sequence>
<feature type="transmembrane region" description="Helical" evidence="2">
    <location>
        <begin position="40"/>
        <end position="63"/>
    </location>
</feature>
<name>S5SVH8_9CORY</name>
<keyword evidence="2" id="KW-0812">Transmembrane</keyword>
<dbReference type="HOGENOM" id="CLU_094889_0_1_11"/>
<feature type="transmembrane region" description="Helical" evidence="2">
    <location>
        <begin position="110"/>
        <end position="129"/>
    </location>
</feature>
<dbReference type="RefSeq" id="WP_020934965.1">
    <property type="nucleotide sequence ID" value="NC_021915.1"/>
</dbReference>
<feature type="region of interest" description="Disordered" evidence="1">
    <location>
        <begin position="219"/>
        <end position="240"/>
    </location>
</feature>
<protein>
    <submittedName>
        <fullName evidence="3">Uncharacterized protein</fullName>
    </submittedName>
</protein>
<keyword evidence="2" id="KW-1133">Transmembrane helix</keyword>
<accession>S5SVH8</accession>
<dbReference type="eggNOG" id="ENOG5031IRR">
    <property type="taxonomic scope" value="Bacteria"/>
</dbReference>
<feature type="transmembrane region" description="Helical" evidence="2">
    <location>
        <begin position="141"/>
        <end position="160"/>
    </location>
</feature>
<dbReference type="Proteomes" id="UP000015388">
    <property type="component" value="Chromosome"/>
</dbReference>
<dbReference type="AlphaFoldDB" id="S5SVH8"/>
<reference evidence="3 4" key="1">
    <citation type="submission" date="2012-11" db="EMBL/GenBank/DDBJ databases">
        <title>The complete genome sequence of Corynebacterium maris Coryn-1 (=DSM 45190).</title>
        <authorList>
            <person name="Schaffert L."/>
            <person name="Albersmeier A."/>
            <person name="Kalinowski J."/>
            <person name="Ruckert C."/>
        </authorList>
    </citation>
    <scope>NUCLEOTIDE SEQUENCE [LARGE SCALE GENOMIC DNA]</scope>
    <source>
        <strain evidence="4">Coryn-1</strain>
    </source>
</reference>
<dbReference type="OrthoDB" id="4484187at2"/>
<evidence type="ECO:0000256" key="2">
    <source>
        <dbReference type="SAM" id="Phobius"/>
    </source>
</evidence>